<evidence type="ECO:0000313" key="3">
    <source>
        <dbReference type="Proteomes" id="UP000008957"/>
    </source>
</evidence>
<proteinExistence type="predicted"/>
<reference evidence="3" key="1">
    <citation type="submission" date="2010-03" db="EMBL/GenBank/DDBJ databases">
        <title>The genome sequence of Synergistetes sp. SGP1.</title>
        <authorList>
            <consortium name="metaHIT consortium -- http://www.metahit.eu/"/>
            <person name="Pajon A."/>
            <person name="Turner K."/>
            <person name="Parkhill J."/>
            <person name="Wade W."/>
            <person name="Vartoukian S."/>
        </authorList>
    </citation>
    <scope>NUCLEOTIDE SEQUENCE [LARGE SCALE GENOMIC DNA]</scope>
    <source>
        <strain evidence="3">SGP1</strain>
    </source>
</reference>
<dbReference type="RefSeq" id="WP_015556555.1">
    <property type="nucleotide sequence ID" value="NC_021038.1"/>
</dbReference>
<name>A0AB94IXE5_9BACT</name>
<dbReference type="NCBIfam" id="TIGR03527">
    <property type="entry name" value="selenium_YedF"/>
    <property type="match status" value="1"/>
</dbReference>
<organism evidence="2 3">
    <name type="scientific">Fretibacterium fastidiosum</name>
    <dbReference type="NCBI Taxonomy" id="651822"/>
    <lineage>
        <taxon>Bacteria</taxon>
        <taxon>Thermotogati</taxon>
        <taxon>Synergistota</taxon>
        <taxon>Synergistia</taxon>
        <taxon>Synergistales</taxon>
        <taxon>Aminobacteriaceae</taxon>
        <taxon>Fretibacterium</taxon>
    </lineage>
</organism>
<dbReference type="InterPro" id="IPR027396">
    <property type="entry name" value="DsrEFH-like"/>
</dbReference>
<gene>
    <name evidence="2" type="ORF">SY1_12860</name>
</gene>
<dbReference type="SUPFAM" id="SSF75169">
    <property type="entry name" value="DsrEFH-like"/>
    <property type="match status" value="1"/>
</dbReference>
<feature type="compositionally biased region" description="Basic and acidic residues" evidence="1">
    <location>
        <begin position="95"/>
        <end position="105"/>
    </location>
</feature>
<dbReference type="InterPro" id="IPR019870">
    <property type="entry name" value="Se_metab_YedF"/>
</dbReference>
<dbReference type="EMBL" id="FP929056">
    <property type="protein sequence ID" value="CBL28408.1"/>
    <property type="molecule type" value="Genomic_DNA"/>
</dbReference>
<dbReference type="KEGG" id="sbr:SY1_12860"/>
<sequence length="272" mass="28928">MVTVNAFGKSGPEPAAMTKEALEKGADEVRVIVDSPTAAASVRDFLIGAGLRVQLQDDEGQLIVVGEKKKDAAADGPKGETPPPTAQEAKPLEGSPRREPHRAEEPTQTEGPHPKPQVPFRQPPMEGAPGSRRGKRSRSKQKKEPEAVPQKGQELAPPRDDTSLAVLITGDTFGRGSEELGGVLVKSFLKTLAGLETPPTVLALMNGGVKLALFDSSTCDRLKDLERRGTRVLVCGTCTNFYGVTDSVGVGIISNMYEIVETIARAGRILSL</sequence>
<keyword evidence="3" id="KW-1185">Reference proteome</keyword>
<feature type="region of interest" description="Disordered" evidence="1">
    <location>
        <begin position="66"/>
        <end position="161"/>
    </location>
</feature>
<accession>A0AB94IXE5</accession>
<evidence type="ECO:0000313" key="2">
    <source>
        <dbReference type="EMBL" id="CBL28408.1"/>
    </source>
</evidence>
<feature type="compositionally biased region" description="Basic residues" evidence="1">
    <location>
        <begin position="132"/>
        <end position="141"/>
    </location>
</feature>
<dbReference type="InterPro" id="IPR036868">
    <property type="entry name" value="TusA-like_sf"/>
</dbReference>
<evidence type="ECO:0000256" key="1">
    <source>
        <dbReference type="SAM" id="MobiDB-lite"/>
    </source>
</evidence>
<reference evidence="2 3" key="2">
    <citation type="submission" date="2010-03" db="EMBL/GenBank/DDBJ databases">
        <authorList>
            <person name="Pajon A."/>
        </authorList>
    </citation>
    <scope>NUCLEOTIDE SEQUENCE [LARGE SCALE GENOMIC DNA]</scope>
    <source>
        <strain evidence="2 3">SGP1</strain>
    </source>
</reference>
<dbReference type="Gene3D" id="3.30.110.40">
    <property type="entry name" value="TusA-like domain"/>
    <property type="match status" value="1"/>
</dbReference>
<protein>
    <submittedName>
        <fullName evidence="2">Selenium metabolism protein YedF</fullName>
    </submittedName>
</protein>
<dbReference type="Proteomes" id="UP000008957">
    <property type="component" value="Chromosome"/>
</dbReference>
<dbReference type="AlphaFoldDB" id="A0AB94IXE5"/>